<dbReference type="InterPro" id="IPR011101">
    <property type="entry name" value="DUF5131"/>
</dbReference>
<gene>
    <name evidence="2" type="ORF">GCM10023205_76720</name>
</gene>
<reference evidence="3" key="1">
    <citation type="journal article" date="2019" name="Int. J. Syst. Evol. Microbiol.">
        <title>The Global Catalogue of Microorganisms (GCM) 10K type strain sequencing project: providing services to taxonomists for standard genome sequencing and annotation.</title>
        <authorList>
            <consortium name="The Broad Institute Genomics Platform"/>
            <consortium name="The Broad Institute Genome Sequencing Center for Infectious Disease"/>
            <person name="Wu L."/>
            <person name="Ma J."/>
        </authorList>
    </citation>
    <scope>NUCLEOTIDE SEQUENCE [LARGE SCALE GENOMIC DNA]</scope>
    <source>
        <strain evidence="3">JCM 17986</strain>
    </source>
</reference>
<name>A0ABP9IAP3_9ACTN</name>
<dbReference type="EMBL" id="BAABHS010000048">
    <property type="protein sequence ID" value="GAA4992780.1"/>
    <property type="molecule type" value="Genomic_DNA"/>
</dbReference>
<feature type="compositionally biased region" description="Polar residues" evidence="1">
    <location>
        <begin position="280"/>
        <end position="291"/>
    </location>
</feature>
<evidence type="ECO:0000313" key="2">
    <source>
        <dbReference type="EMBL" id="GAA4992780.1"/>
    </source>
</evidence>
<dbReference type="Pfam" id="PF07505">
    <property type="entry name" value="DUF5131"/>
    <property type="match status" value="1"/>
</dbReference>
<evidence type="ECO:0000256" key="1">
    <source>
        <dbReference type="SAM" id="MobiDB-lite"/>
    </source>
</evidence>
<organism evidence="2 3">
    <name type="scientific">Yinghuangia aomiensis</name>
    <dbReference type="NCBI Taxonomy" id="676205"/>
    <lineage>
        <taxon>Bacteria</taxon>
        <taxon>Bacillati</taxon>
        <taxon>Actinomycetota</taxon>
        <taxon>Actinomycetes</taxon>
        <taxon>Kitasatosporales</taxon>
        <taxon>Streptomycetaceae</taxon>
        <taxon>Yinghuangia</taxon>
    </lineage>
</organism>
<comment type="caution">
    <text evidence="2">The sequence shown here is derived from an EMBL/GenBank/DDBJ whole genome shotgun (WGS) entry which is preliminary data.</text>
</comment>
<dbReference type="CDD" id="cd03128">
    <property type="entry name" value="GAT_1"/>
    <property type="match status" value="1"/>
</dbReference>
<feature type="region of interest" description="Disordered" evidence="1">
    <location>
        <begin position="267"/>
        <end position="291"/>
    </location>
</feature>
<evidence type="ECO:0000313" key="3">
    <source>
        <dbReference type="Proteomes" id="UP001500466"/>
    </source>
</evidence>
<keyword evidence="3" id="KW-1185">Reference proteome</keyword>
<accession>A0ABP9IAP3</accession>
<sequence length="291" mass="31807">MSGRTAIEWTDAVWNAVTGCDRVSPGCAGCYALTMARRLKAMGSAKYQTDGHPITSGPGFGIAVHEDALTEPLRWRKPRRVFVNSMSDLGHARVPRAFVARMFAVMALADRHTFQVLTKRPQRLAAMLADPAFQADVHQHAAALAAARWPGHPAPPMVWPLPHVWVGTSIESDAYCRRADALRRAPAALRFLSLEPLLGPLPSLDLDGIGWVIVGGESGPRHRPMDPGWARALRDRCVDAGVPFFFKQYGGLRLQDGRRLLDGRTWDEMPATTGAPSAFYPTTTPTPEGNP</sequence>
<protein>
    <submittedName>
        <fullName evidence="2">DUF5131 family protein</fullName>
    </submittedName>
</protein>
<proteinExistence type="predicted"/>
<dbReference type="Proteomes" id="UP001500466">
    <property type="component" value="Unassembled WGS sequence"/>
</dbReference>
<dbReference type="RefSeq" id="WP_345680495.1">
    <property type="nucleotide sequence ID" value="NZ_BAABHS010000048.1"/>
</dbReference>